<organism evidence="10 11">
    <name type="scientific">Luteolibacter rhizosphaerae</name>
    <dbReference type="NCBI Taxonomy" id="2989719"/>
    <lineage>
        <taxon>Bacteria</taxon>
        <taxon>Pseudomonadati</taxon>
        <taxon>Verrucomicrobiota</taxon>
        <taxon>Verrucomicrobiia</taxon>
        <taxon>Verrucomicrobiales</taxon>
        <taxon>Verrucomicrobiaceae</taxon>
        <taxon>Luteolibacter</taxon>
    </lineage>
</organism>
<dbReference type="Proteomes" id="UP001165653">
    <property type="component" value="Unassembled WGS sequence"/>
</dbReference>
<evidence type="ECO:0000256" key="1">
    <source>
        <dbReference type="ARBA" id="ARBA00004651"/>
    </source>
</evidence>
<comment type="caution">
    <text evidence="10">The sequence shown here is derived from an EMBL/GenBank/DDBJ whole genome shotgun (WGS) entry which is preliminary data.</text>
</comment>
<dbReference type="Pfam" id="PF02366">
    <property type="entry name" value="PMT"/>
    <property type="match status" value="1"/>
</dbReference>
<name>A0ABT3G5S1_9BACT</name>
<feature type="transmembrane region" description="Helical" evidence="8">
    <location>
        <begin position="359"/>
        <end position="377"/>
    </location>
</feature>
<evidence type="ECO:0000259" key="9">
    <source>
        <dbReference type="Pfam" id="PF02366"/>
    </source>
</evidence>
<sequence length="495" mass="55335">MSSPSAKRPWIPLLLGFLLASRFALLILAPHTDPSESRYAEIARKMAETGDWITPQFDYGIPFWAKPPLSIWMSAAGIELFGANEFGSRIFIFLGSLVVLAMVADRARREFGGKSGWTAALILTGMPLFFFCSAAVMTDAALLLGTTLSMLCFRDAMLGGSRAKGLGIFVGFAIGLLAKGPLALVISIPPMLGWTVLTGRWRQAWHRLPWFSGTLLMLALSLPWYLAAEQKTPGFLEYFLIGEHWKRFTVRGWQGDLYGNAHPVYPGMIWVYLVLGSFPWCLPLFRTVPASWQTFKRWSLEHDARGIYWILWATWPVLFFTPARNIIATYPLPALPALALLLTDLACARNPSRPIHPAIAIGSMSLVSWALIIGLFLPNLSPKQSERELVRRFEKEHVPGEILVYYGPRKYSAEFYTAGGVRHTASATELENLLEAPGRCFVALPSYWMPMVPPRIQRRLQPVLTRPDGPSLYVKRMDAPELGRIDLSKTLPIGN</sequence>
<feature type="transmembrane region" description="Helical" evidence="8">
    <location>
        <begin position="12"/>
        <end position="29"/>
    </location>
</feature>
<keyword evidence="6 8" id="KW-1133">Transmembrane helix</keyword>
<feature type="transmembrane region" description="Helical" evidence="8">
    <location>
        <begin position="165"/>
        <end position="188"/>
    </location>
</feature>
<feature type="domain" description="ArnT-like N-terminal" evidence="9">
    <location>
        <begin position="31"/>
        <end position="239"/>
    </location>
</feature>
<keyword evidence="4" id="KW-0808">Transferase</keyword>
<dbReference type="InterPro" id="IPR050297">
    <property type="entry name" value="LipidA_mod_glycosyltrf_83"/>
</dbReference>
<feature type="transmembrane region" description="Helical" evidence="8">
    <location>
        <begin position="208"/>
        <end position="227"/>
    </location>
</feature>
<evidence type="ECO:0000256" key="7">
    <source>
        <dbReference type="ARBA" id="ARBA00023136"/>
    </source>
</evidence>
<gene>
    <name evidence="10" type="ORF">OJ996_16415</name>
</gene>
<evidence type="ECO:0000313" key="10">
    <source>
        <dbReference type="EMBL" id="MCW1915172.1"/>
    </source>
</evidence>
<evidence type="ECO:0000256" key="6">
    <source>
        <dbReference type="ARBA" id="ARBA00022989"/>
    </source>
</evidence>
<evidence type="ECO:0000256" key="8">
    <source>
        <dbReference type="SAM" id="Phobius"/>
    </source>
</evidence>
<dbReference type="RefSeq" id="WP_264514711.1">
    <property type="nucleotide sequence ID" value="NZ_JAPDDR010000008.1"/>
</dbReference>
<feature type="transmembrane region" description="Helical" evidence="8">
    <location>
        <begin position="86"/>
        <end position="104"/>
    </location>
</feature>
<evidence type="ECO:0000256" key="5">
    <source>
        <dbReference type="ARBA" id="ARBA00022692"/>
    </source>
</evidence>
<keyword evidence="7 8" id="KW-0472">Membrane</keyword>
<feature type="transmembrane region" description="Helical" evidence="8">
    <location>
        <begin position="306"/>
        <end position="323"/>
    </location>
</feature>
<feature type="transmembrane region" description="Helical" evidence="8">
    <location>
        <begin position="267"/>
        <end position="285"/>
    </location>
</feature>
<comment type="subcellular location">
    <subcellularLocation>
        <location evidence="1">Cell membrane</location>
        <topology evidence="1">Multi-pass membrane protein</topology>
    </subcellularLocation>
</comment>
<evidence type="ECO:0000256" key="4">
    <source>
        <dbReference type="ARBA" id="ARBA00022679"/>
    </source>
</evidence>
<keyword evidence="2" id="KW-1003">Cell membrane</keyword>
<evidence type="ECO:0000313" key="11">
    <source>
        <dbReference type="Proteomes" id="UP001165653"/>
    </source>
</evidence>
<protein>
    <submittedName>
        <fullName evidence="10">Glycosyltransferase family 39 protein</fullName>
    </submittedName>
</protein>
<dbReference type="PANTHER" id="PTHR33908">
    <property type="entry name" value="MANNOSYLTRANSFERASE YKCB-RELATED"/>
    <property type="match status" value="1"/>
</dbReference>
<keyword evidence="5 8" id="KW-0812">Transmembrane</keyword>
<evidence type="ECO:0000256" key="2">
    <source>
        <dbReference type="ARBA" id="ARBA00022475"/>
    </source>
</evidence>
<dbReference type="InterPro" id="IPR003342">
    <property type="entry name" value="ArnT-like_N"/>
</dbReference>
<keyword evidence="3" id="KW-0328">Glycosyltransferase</keyword>
<dbReference type="PANTHER" id="PTHR33908:SF3">
    <property type="entry name" value="UNDECAPRENYL PHOSPHATE-ALPHA-4-AMINO-4-DEOXY-L-ARABINOSE ARABINOSYL TRANSFERASE"/>
    <property type="match status" value="1"/>
</dbReference>
<dbReference type="EMBL" id="JAPDDR010000008">
    <property type="protein sequence ID" value="MCW1915172.1"/>
    <property type="molecule type" value="Genomic_DNA"/>
</dbReference>
<accession>A0ABT3G5S1</accession>
<keyword evidence="11" id="KW-1185">Reference proteome</keyword>
<feature type="transmembrane region" description="Helical" evidence="8">
    <location>
        <begin position="116"/>
        <end position="145"/>
    </location>
</feature>
<reference evidence="10" key="1">
    <citation type="submission" date="2022-10" db="EMBL/GenBank/DDBJ databases">
        <title>Luteolibacter sp. GHJ8, whole genome shotgun sequencing project.</title>
        <authorList>
            <person name="Zhao G."/>
            <person name="Shen L."/>
        </authorList>
    </citation>
    <scope>NUCLEOTIDE SEQUENCE</scope>
    <source>
        <strain evidence="10">GHJ8</strain>
    </source>
</reference>
<proteinExistence type="predicted"/>
<evidence type="ECO:0000256" key="3">
    <source>
        <dbReference type="ARBA" id="ARBA00022676"/>
    </source>
</evidence>